<proteinExistence type="predicted"/>
<gene>
    <name evidence="1" type="ORF">pMR0211_0085</name>
</gene>
<name>A0A140NG72_PROSM</name>
<protein>
    <submittedName>
        <fullName evidence="1">Uncharacterized protein</fullName>
    </submittedName>
</protein>
<dbReference type="Proteomes" id="UP000005012">
    <property type="component" value="Plasmid pMR0211"/>
</dbReference>
<dbReference type="EMBL" id="JN687470">
    <property type="protein sequence ID" value="AEZ49697.1"/>
    <property type="molecule type" value="Genomic_DNA"/>
</dbReference>
<sequence length="40" mass="4297">MKEKISVNLGRVLHKLYSTGSIKEAEIVLEAIKAQAGVTA</sequence>
<reference evidence="1 2" key="1">
    <citation type="journal article" date="2012" name="Antimicrob. Agents Chemother.">
        <title>Complete sequence of a novel 178-kilobase plasmid carrying bla(NDM-1) in a Providencia stuartii strain isolated in Afghanistan.</title>
        <authorList>
            <person name="Mc Gann P."/>
            <person name="Hang J."/>
            <person name="Clifford R.J."/>
            <person name="Yang Y."/>
            <person name="Kwak Y.I."/>
            <person name="Kuschner R.A."/>
            <person name="Lesho E.P."/>
            <person name="Waterman P.E."/>
        </authorList>
    </citation>
    <scope>NUCLEOTIDE SEQUENCE [LARGE SCALE GENOMIC DNA]</scope>
    <source>
        <strain evidence="1 2">MRSN 2154</strain>
    </source>
</reference>
<evidence type="ECO:0000313" key="2">
    <source>
        <dbReference type="Proteomes" id="UP000005012"/>
    </source>
</evidence>
<keyword evidence="1" id="KW-0614">Plasmid</keyword>
<accession>A0A140NG72</accession>
<geneLocation type="plasmid" evidence="1 2">
    <name>pMR0211</name>
</geneLocation>
<evidence type="ECO:0000313" key="1">
    <source>
        <dbReference type="EMBL" id="AEZ49697.1"/>
    </source>
</evidence>
<organism evidence="1 2">
    <name type="scientific">Providencia stuartii (strain MRSN 2154)</name>
    <dbReference type="NCBI Taxonomy" id="1157951"/>
    <lineage>
        <taxon>Bacteria</taxon>
        <taxon>Pseudomonadati</taxon>
        <taxon>Pseudomonadota</taxon>
        <taxon>Gammaproteobacteria</taxon>
        <taxon>Enterobacterales</taxon>
        <taxon>Morganellaceae</taxon>
        <taxon>Providencia</taxon>
    </lineage>
</organism>
<dbReference type="AlphaFoldDB" id="A0A140NG72"/>